<comment type="caution">
    <text evidence="1">The sequence shown here is derived from an EMBL/GenBank/DDBJ whole genome shotgun (WGS) entry which is preliminary data.</text>
</comment>
<protein>
    <submittedName>
        <fullName evidence="1">Uncharacterized protein</fullName>
    </submittedName>
</protein>
<accession>A0ABD3VQK4</accession>
<gene>
    <name evidence="1" type="ORF">ACJMK2_005596</name>
</gene>
<dbReference type="EMBL" id="JBJQND010000010">
    <property type="protein sequence ID" value="KAL3863869.1"/>
    <property type="molecule type" value="Genomic_DNA"/>
</dbReference>
<sequence>MEQNMKEVVQDLSVDLCNNEEPEKATLKKRRNALADIFHGVDAKAVEPFVDMSGIAGSVHEEEMLKIRWEAISGEKRNHMFVLKERGRRNGMGDIFQDIYKAESDLNTPHLFDSCENLEILCAVKQY</sequence>
<dbReference type="AlphaFoldDB" id="A0ABD3VQK4"/>
<evidence type="ECO:0000313" key="2">
    <source>
        <dbReference type="Proteomes" id="UP001634394"/>
    </source>
</evidence>
<keyword evidence="2" id="KW-1185">Reference proteome</keyword>
<reference evidence="1 2" key="1">
    <citation type="submission" date="2024-11" db="EMBL/GenBank/DDBJ databases">
        <title>Chromosome-level genome assembly of the freshwater bivalve Anodonta woodiana.</title>
        <authorList>
            <person name="Chen X."/>
        </authorList>
    </citation>
    <scope>NUCLEOTIDE SEQUENCE [LARGE SCALE GENOMIC DNA]</scope>
    <source>
        <strain evidence="1">MN2024</strain>
        <tissue evidence="1">Gills</tissue>
    </source>
</reference>
<evidence type="ECO:0000313" key="1">
    <source>
        <dbReference type="EMBL" id="KAL3863869.1"/>
    </source>
</evidence>
<dbReference type="Proteomes" id="UP001634394">
    <property type="component" value="Unassembled WGS sequence"/>
</dbReference>
<name>A0ABD3VQK4_SINWO</name>
<organism evidence="1 2">
    <name type="scientific">Sinanodonta woodiana</name>
    <name type="common">Chinese pond mussel</name>
    <name type="synonym">Anodonta woodiana</name>
    <dbReference type="NCBI Taxonomy" id="1069815"/>
    <lineage>
        <taxon>Eukaryota</taxon>
        <taxon>Metazoa</taxon>
        <taxon>Spiralia</taxon>
        <taxon>Lophotrochozoa</taxon>
        <taxon>Mollusca</taxon>
        <taxon>Bivalvia</taxon>
        <taxon>Autobranchia</taxon>
        <taxon>Heteroconchia</taxon>
        <taxon>Palaeoheterodonta</taxon>
        <taxon>Unionida</taxon>
        <taxon>Unionoidea</taxon>
        <taxon>Unionidae</taxon>
        <taxon>Unioninae</taxon>
        <taxon>Sinanodonta</taxon>
    </lineage>
</organism>
<proteinExistence type="predicted"/>